<dbReference type="RefSeq" id="WP_057798586.1">
    <property type="nucleotide sequence ID" value="NZ_BJZZ01000036.1"/>
</dbReference>
<feature type="site" description="Transition state stabilizer" evidence="3">
    <location>
        <position position="161"/>
    </location>
</feature>
<dbReference type="CDD" id="cd07067">
    <property type="entry name" value="HP_PGM_like"/>
    <property type="match status" value="1"/>
</dbReference>
<feature type="binding site" evidence="2">
    <location>
        <begin position="8"/>
        <end position="15"/>
    </location>
    <ligand>
        <name>substrate</name>
    </ligand>
</feature>
<dbReference type="Pfam" id="PF00300">
    <property type="entry name" value="His_Phos_1"/>
    <property type="match status" value="1"/>
</dbReference>
<accession>A0A0R2NIF0</accession>
<dbReference type="OrthoDB" id="9782128at2"/>
<gene>
    <name evidence="4" type="ORF">IV88_GL001657</name>
</gene>
<reference evidence="4 5" key="1">
    <citation type="journal article" date="2015" name="Genome Announc.">
        <title>Expanding the biotechnology potential of lactobacilli through comparative genomics of 213 strains and associated genera.</title>
        <authorList>
            <person name="Sun Z."/>
            <person name="Harris H.M."/>
            <person name="McCann A."/>
            <person name="Guo C."/>
            <person name="Argimon S."/>
            <person name="Zhang W."/>
            <person name="Yang X."/>
            <person name="Jeffery I.B."/>
            <person name="Cooney J.C."/>
            <person name="Kagawa T.F."/>
            <person name="Liu W."/>
            <person name="Song Y."/>
            <person name="Salvetti E."/>
            <person name="Wrobel A."/>
            <person name="Rasinkangas P."/>
            <person name="Parkhill J."/>
            <person name="Rea M.C."/>
            <person name="O'Sullivan O."/>
            <person name="Ritari J."/>
            <person name="Douillard F.P."/>
            <person name="Paul Ross R."/>
            <person name="Yang R."/>
            <person name="Briner A.E."/>
            <person name="Felis G.E."/>
            <person name="de Vos W.M."/>
            <person name="Barrangou R."/>
            <person name="Klaenhammer T.R."/>
            <person name="Caufield P.W."/>
            <person name="Cui Y."/>
            <person name="Zhang H."/>
            <person name="O'Toole P.W."/>
        </authorList>
    </citation>
    <scope>NUCLEOTIDE SEQUENCE [LARGE SCALE GENOMIC DNA]</scope>
    <source>
        <strain evidence="4 5">DSM 23026</strain>
    </source>
</reference>
<proteinExistence type="predicted"/>
<dbReference type="Proteomes" id="UP000051249">
    <property type="component" value="Unassembled WGS sequence"/>
</dbReference>
<sequence length="224" mass="25350">MTELYFIRHGKTEWNLEGRYQGAKGDSALLPESYVEIHKLAGFLSDKEFVHIYTSPLRRARVTGSTLQHELDELQGHPIPLTIASRLREFNLGKMEGMKFVDAEAKYPAEIDGFREHPDKYDPTRINGESFQQLVQRMMPTINRIVDIHPKDSDKVIIVSHGAALNAIINSLLKVPLADLRKKGGLANTSTTVLETQDSGQSYQLKLWNDTSYLNKETDPTDLI</sequence>
<dbReference type="InterPro" id="IPR013078">
    <property type="entry name" value="His_Pase_superF_clade-1"/>
</dbReference>
<protein>
    <submittedName>
        <fullName evidence="4">Phosphoglycerate mutase</fullName>
    </submittedName>
</protein>
<feature type="binding site" evidence="2">
    <location>
        <position position="59"/>
    </location>
    <ligand>
        <name>substrate</name>
    </ligand>
</feature>
<dbReference type="InterPro" id="IPR029033">
    <property type="entry name" value="His_PPase_superfam"/>
</dbReference>
<evidence type="ECO:0000256" key="3">
    <source>
        <dbReference type="PIRSR" id="PIRSR613078-3"/>
    </source>
</evidence>
<dbReference type="EMBL" id="JQCQ01000008">
    <property type="protein sequence ID" value="KRO25577.1"/>
    <property type="molecule type" value="Genomic_DNA"/>
</dbReference>
<keyword evidence="5" id="KW-1185">Reference proteome</keyword>
<dbReference type="SUPFAM" id="SSF53254">
    <property type="entry name" value="Phosphoglycerate mutase-like"/>
    <property type="match status" value="1"/>
</dbReference>
<organism evidence="4 5">
    <name type="scientific">Pediococcus argentinicus</name>
    <dbReference type="NCBI Taxonomy" id="480391"/>
    <lineage>
        <taxon>Bacteria</taxon>
        <taxon>Bacillati</taxon>
        <taxon>Bacillota</taxon>
        <taxon>Bacilli</taxon>
        <taxon>Lactobacillales</taxon>
        <taxon>Lactobacillaceae</taxon>
        <taxon>Pediococcus</taxon>
    </lineage>
</organism>
<dbReference type="PANTHER" id="PTHR48100">
    <property type="entry name" value="BROAD-SPECIFICITY PHOSPHATASE YOR283W-RELATED"/>
    <property type="match status" value="1"/>
</dbReference>
<name>A0A0R2NIF0_9LACO</name>
<dbReference type="PANTHER" id="PTHR48100:SF1">
    <property type="entry name" value="HISTIDINE PHOSPHATASE FAMILY PROTEIN-RELATED"/>
    <property type="match status" value="1"/>
</dbReference>
<dbReference type="PATRIC" id="fig|480391.4.peg.1694"/>
<comment type="caution">
    <text evidence="4">The sequence shown here is derived from an EMBL/GenBank/DDBJ whole genome shotgun (WGS) entry which is preliminary data.</text>
</comment>
<evidence type="ECO:0000256" key="2">
    <source>
        <dbReference type="PIRSR" id="PIRSR613078-2"/>
    </source>
</evidence>
<evidence type="ECO:0000313" key="5">
    <source>
        <dbReference type="Proteomes" id="UP000051249"/>
    </source>
</evidence>
<dbReference type="AlphaFoldDB" id="A0A0R2NIF0"/>
<evidence type="ECO:0000256" key="1">
    <source>
        <dbReference type="PIRSR" id="PIRSR613078-1"/>
    </source>
</evidence>
<dbReference type="GO" id="GO:0016791">
    <property type="term" value="F:phosphatase activity"/>
    <property type="evidence" value="ECO:0007669"/>
    <property type="project" value="TreeGrafter"/>
</dbReference>
<dbReference type="Gene3D" id="3.40.50.1240">
    <property type="entry name" value="Phosphoglycerate mutase-like"/>
    <property type="match status" value="1"/>
</dbReference>
<feature type="active site" description="Proton donor/acceptor" evidence="1">
    <location>
        <position position="89"/>
    </location>
</feature>
<evidence type="ECO:0000313" key="4">
    <source>
        <dbReference type="EMBL" id="KRO25577.1"/>
    </source>
</evidence>
<dbReference type="SMART" id="SM00855">
    <property type="entry name" value="PGAM"/>
    <property type="match status" value="1"/>
</dbReference>
<feature type="active site" description="Tele-phosphohistidine intermediate" evidence="1">
    <location>
        <position position="9"/>
    </location>
</feature>
<dbReference type="InterPro" id="IPR050275">
    <property type="entry name" value="PGM_Phosphatase"/>
</dbReference>
<dbReference type="GO" id="GO:0005737">
    <property type="term" value="C:cytoplasm"/>
    <property type="evidence" value="ECO:0007669"/>
    <property type="project" value="TreeGrafter"/>
</dbReference>